<feature type="chain" id="PRO_5045706347" evidence="2">
    <location>
        <begin position="19"/>
        <end position="739"/>
    </location>
</feature>
<keyword evidence="2" id="KW-0732">Signal</keyword>
<organism evidence="3 4">
    <name type="scientific">Orchesella dallaii</name>
    <dbReference type="NCBI Taxonomy" id="48710"/>
    <lineage>
        <taxon>Eukaryota</taxon>
        <taxon>Metazoa</taxon>
        <taxon>Ecdysozoa</taxon>
        <taxon>Arthropoda</taxon>
        <taxon>Hexapoda</taxon>
        <taxon>Collembola</taxon>
        <taxon>Entomobryomorpha</taxon>
        <taxon>Entomobryoidea</taxon>
        <taxon>Orchesellidae</taxon>
        <taxon>Orchesellinae</taxon>
        <taxon>Orchesella</taxon>
    </lineage>
</organism>
<protein>
    <submittedName>
        <fullName evidence="3">Uncharacterized protein</fullName>
    </submittedName>
</protein>
<dbReference type="Proteomes" id="UP001642540">
    <property type="component" value="Unassembled WGS sequence"/>
</dbReference>
<dbReference type="EMBL" id="CAXLJM020000017">
    <property type="protein sequence ID" value="CAL8084007.1"/>
    <property type="molecule type" value="Genomic_DNA"/>
</dbReference>
<feature type="transmembrane region" description="Helical" evidence="1">
    <location>
        <begin position="421"/>
        <end position="437"/>
    </location>
</feature>
<feature type="signal peptide" evidence="2">
    <location>
        <begin position="1"/>
        <end position="18"/>
    </location>
</feature>
<evidence type="ECO:0000256" key="2">
    <source>
        <dbReference type="SAM" id="SignalP"/>
    </source>
</evidence>
<feature type="transmembrane region" description="Helical" evidence="1">
    <location>
        <begin position="683"/>
        <end position="704"/>
    </location>
</feature>
<accession>A0ABP1Q3F7</accession>
<keyword evidence="1" id="KW-0812">Transmembrane</keyword>
<keyword evidence="1" id="KW-1133">Transmembrane helix</keyword>
<evidence type="ECO:0000313" key="4">
    <source>
        <dbReference type="Proteomes" id="UP001642540"/>
    </source>
</evidence>
<proteinExistence type="predicted"/>
<keyword evidence="1" id="KW-0472">Membrane</keyword>
<evidence type="ECO:0000256" key="1">
    <source>
        <dbReference type="SAM" id="Phobius"/>
    </source>
</evidence>
<feature type="transmembrane region" description="Helical" evidence="1">
    <location>
        <begin position="397"/>
        <end position="415"/>
    </location>
</feature>
<comment type="caution">
    <text evidence="3">The sequence shown here is derived from an EMBL/GenBank/DDBJ whole genome shotgun (WGS) entry which is preliminary data.</text>
</comment>
<name>A0ABP1Q3F7_9HEXA</name>
<keyword evidence="4" id="KW-1185">Reference proteome</keyword>
<gene>
    <name evidence="3" type="ORF">ODALV1_LOCUS5665</name>
</gene>
<evidence type="ECO:0000313" key="3">
    <source>
        <dbReference type="EMBL" id="CAL8084007.1"/>
    </source>
</evidence>
<feature type="transmembrane region" description="Helical" evidence="1">
    <location>
        <begin position="369"/>
        <end position="390"/>
    </location>
</feature>
<reference evidence="3 4" key="1">
    <citation type="submission" date="2024-08" db="EMBL/GenBank/DDBJ databases">
        <authorList>
            <person name="Cucini C."/>
            <person name="Frati F."/>
        </authorList>
    </citation>
    <scope>NUCLEOTIDE SEQUENCE [LARGE SCALE GENOMIC DNA]</scope>
</reference>
<sequence length="739" mass="85070">MYFIRFCFIQILFLTTNSQEYNLQLGNELAVFRDCTVAIILQEVEHQNKSSLYNSYILEPLAFPFIHAKYRYAESTSSNGFLCGTKKMSPLPRQALHFFGTPSHKKLCFVMVLIEPKDCHNWRYSFNEKNPPSWNAFFDNTFFFIMNDFRNSPTTGATLKTGMYFIQVSKSINSLLQTESYDNTSAPIFELIDVIWRRESRTVVNFPTKLILVLYELPNNKIKVEKVHLSICVDYIGRYKKVVKKCGPSYNGTCLAEAGFFLGQPQKTIEINLTTTNIISKYLRNGNCFSFFYVGKSKFDTTKVAYLTRFMSGRFNIEPIAMQLILSNVTLINVRNGMIAEYTFLPAMLSSVETHPVGRVSLSLDKNKLHFITCSFIASKTTFLSLFGYISAFDKNSWLVIGICAAISVVVWRIAGKLSNVLGLGALFIYMILLGQSSKHVNKVKWLTGAWILTSIIISHSYQGENIERLTAPLSPKMIDEFSELLTTNVTIYSATGHKESRLRQGINRLVDQHTIGFFGSFYRYTIFGKVYLRKQINIPVVIAIKKMLQVLYTPKNKTEALNLLKAGFYLSRISTCEPVAYVGPLTMIQMLKRQLLEKGIPRKKIATSKTPYADVYDIWTFIHIPWEVVWFQNRILLLFQSGIPLLWKRWEFRISTWNETVQNEKNVSSVVRPISMDDNVAVVFYIHSGFLCLCILISLIELLQEKLHSKHTHTKVQEIEEEEEREGTSWCFRFNRKV</sequence>